<reference evidence="7" key="1">
    <citation type="submission" date="2022-07" db="EMBL/GenBank/DDBJ databases">
        <title>Genome Sequence of Physisporinus lineatus.</title>
        <authorList>
            <person name="Buettner E."/>
        </authorList>
    </citation>
    <scope>NUCLEOTIDE SEQUENCE</scope>
    <source>
        <strain evidence="7">VT162</strain>
    </source>
</reference>
<organism evidence="7 8">
    <name type="scientific">Meripilus lineatus</name>
    <dbReference type="NCBI Taxonomy" id="2056292"/>
    <lineage>
        <taxon>Eukaryota</taxon>
        <taxon>Fungi</taxon>
        <taxon>Dikarya</taxon>
        <taxon>Basidiomycota</taxon>
        <taxon>Agaricomycotina</taxon>
        <taxon>Agaricomycetes</taxon>
        <taxon>Polyporales</taxon>
        <taxon>Meripilaceae</taxon>
        <taxon>Meripilus</taxon>
    </lineage>
</organism>
<keyword evidence="3 6" id="KW-0479">Metal-binding</keyword>
<comment type="caution">
    <text evidence="7">The sequence shown here is derived from an EMBL/GenBank/DDBJ whole genome shotgun (WGS) entry which is preliminary data.</text>
</comment>
<keyword evidence="4 6" id="KW-0460">Magnesium</keyword>
<dbReference type="Pfam" id="PF19086">
    <property type="entry name" value="Terpene_syn_C_2"/>
    <property type="match status" value="1"/>
</dbReference>
<evidence type="ECO:0000313" key="8">
    <source>
        <dbReference type="Proteomes" id="UP001212997"/>
    </source>
</evidence>
<dbReference type="EMBL" id="JANAWD010000230">
    <property type="protein sequence ID" value="KAJ3483387.1"/>
    <property type="molecule type" value="Genomic_DNA"/>
</dbReference>
<proteinExistence type="inferred from homology"/>
<dbReference type="EC" id="4.2.3.-" evidence="6"/>
<protein>
    <recommendedName>
        <fullName evidence="6">Terpene synthase</fullName>
        <ecNumber evidence="6">4.2.3.-</ecNumber>
    </recommendedName>
</protein>
<accession>A0AAD5YDZ5</accession>
<sequence>MSTTSTKFAIPNLFAVCPIKGTTNPHYEKAAAESSAWVRSHNILSKIKLDGFAVNANELLASHTYPYAGYEEFRTCCDFLNLLFVVDEVSDEQNGSDAWSTGQVFLNAIRDPKWDDGSKLAKMCKEFRARFSRSAGPGCTKRFFENLQNYVEAVAQEAVYREHGHITDLATYEPLRRENSAIRTCMSLAEFALNIDLPDDIFKNEHFMDVYWATVDMVCWSNDLYSYDMEQAKGLAGNNYVTVLMHEQEVCLQTAFHLVGDQFKALMEQFMRGKRALPSLGFPADFTVSAYVMAMGYWVVGNLEWCFESQRYFGPRGAEIRKTLVIELSPPEH</sequence>
<dbReference type="SUPFAM" id="SSF48576">
    <property type="entry name" value="Terpenoid synthases"/>
    <property type="match status" value="1"/>
</dbReference>
<evidence type="ECO:0000313" key="7">
    <source>
        <dbReference type="EMBL" id="KAJ3483387.1"/>
    </source>
</evidence>
<keyword evidence="5 6" id="KW-0456">Lyase</keyword>
<evidence type="ECO:0000256" key="2">
    <source>
        <dbReference type="ARBA" id="ARBA00006333"/>
    </source>
</evidence>
<dbReference type="GO" id="GO:0010333">
    <property type="term" value="F:terpene synthase activity"/>
    <property type="evidence" value="ECO:0007669"/>
    <property type="project" value="InterPro"/>
</dbReference>
<dbReference type="InterPro" id="IPR034686">
    <property type="entry name" value="Terpene_cyclase-like_2"/>
</dbReference>
<dbReference type="GO" id="GO:0046872">
    <property type="term" value="F:metal ion binding"/>
    <property type="evidence" value="ECO:0007669"/>
    <property type="project" value="UniProtKB-KW"/>
</dbReference>
<dbReference type="PANTHER" id="PTHR35201:SF4">
    <property type="entry name" value="BETA-PINACENE SYNTHASE-RELATED"/>
    <property type="match status" value="1"/>
</dbReference>
<name>A0AAD5YDZ5_9APHY</name>
<gene>
    <name evidence="7" type="ORF">NLI96_g6348</name>
</gene>
<evidence type="ECO:0000256" key="4">
    <source>
        <dbReference type="ARBA" id="ARBA00022842"/>
    </source>
</evidence>
<comment type="similarity">
    <text evidence="2 6">Belongs to the terpene synthase family.</text>
</comment>
<dbReference type="PANTHER" id="PTHR35201">
    <property type="entry name" value="TERPENE SYNTHASE"/>
    <property type="match status" value="1"/>
</dbReference>
<dbReference type="AlphaFoldDB" id="A0AAD5YDZ5"/>
<dbReference type="SFLD" id="SFLDS00005">
    <property type="entry name" value="Isoprenoid_Synthase_Type_I"/>
    <property type="match status" value="1"/>
</dbReference>
<keyword evidence="8" id="KW-1185">Reference proteome</keyword>
<evidence type="ECO:0000256" key="6">
    <source>
        <dbReference type="RuleBase" id="RU366034"/>
    </source>
</evidence>
<dbReference type="Gene3D" id="1.10.600.10">
    <property type="entry name" value="Farnesyl Diphosphate Synthase"/>
    <property type="match status" value="1"/>
</dbReference>
<dbReference type="Proteomes" id="UP001212997">
    <property type="component" value="Unassembled WGS sequence"/>
</dbReference>
<comment type="cofactor">
    <cofactor evidence="1 6">
        <name>Mg(2+)</name>
        <dbReference type="ChEBI" id="CHEBI:18420"/>
    </cofactor>
</comment>
<dbReference type="GO" id="GO:0008299">
    <property type="term" value="P:isoprenoid biosynthetic process"/>
    <property type="evidence" value="ECO:0007669"/>
    <property type="project" value="UniProtKB-ARBA"/>
</dbReference>
<dbReference type="SFLD" id="SFLDG01020">
    <property type="entry name" value="Terpene_Cyclase_Like_2"/>
    <property type="match status" value="1"/>
</dbReference>
<dbReference type="InterPro" id="IPR008949">
    <property type="entry name" value="Isoprenoid_synthase_dom_sf"/>
</dbReference>
<evidence type="ECO:0000256" key="3">
    <source>
        <dbReference type="ARBA" id="ARBA00022723"/>
    </source>
</evidence>
<evidence type="ECO:0000256" key="1">
    <source>
        <dbReference type="ARBA" id="ARBA00001946"/>
    </source>
</evidence>
<evidence type="ECO:0000256" key="5">
    <source>
        <dbReference type="ARBA" id="ARBA00023239"/>
    </source>
</evidence>